<dbReference type="RefSeq" id="XP_013321527.1">
    <property type="nucleotide sequence ID" value="XM_013466073.1"/>
</dbReference>
<reference evidence="2 3" key="1">
    <citation type="submission" date="2015-01" db="EMBL/GenBank/DDBJ databases">
        <title>The Genome Sequence of Exophiala xenobiotica CBS118157.</title>
        <authorList>
            <consortium name="The Broad Institute Genomics Platform"/>
            <person name="Cuomo C."/>
            <person name="de Hoog S."/>
            <person name="Gorbushina A."/>
            <person name="Stielow B."/>
            <person name="Teixiera M."/>
            <person name="Abouelleil A."/>
            <person name="Chapman S.B."/>
            <person name="Priest M."/>
            <person name="Young S.K."/>
            <person name="Wortman J."/>
            <person name="Nusbaum C."/>
            <person name="Birren B."/>
        </authorList>
    </citation>
    <scope>NUCLEOTIDE SEQUENCE [LARGE SCALE GENOMIC DNA]</scope>
    <source>
        <strain evidence="2 3">CBS 118157</strain>
    </source>
</reference>
<feature type="compositionally biased region" description="Gly residues" evidence="1">
    <location>
        <begin position="219"/>
        <end position="233"/>
    </location>
</feature>
<organism evidence="2 3">
    <name type="scientific">Exophiala xenobiotica</name>
    <dbReference type="NCBI Taxonomy" id="348802"/>
    <lineage>
        <taxon>Eukaryota</taxon>
        <taxon>Fungi</taxon>
        <taxon>Dikarya</taxon>
        <taxon>Ascomycota</taxon>
        <taxon>Pezizomycotina</taxon>
        <taxon>Eurotiomycetes</taxon>
        <taxon>Chaetothyriomycetidae</taxon>
        <taxon>Chaetothyriales</taxon>
        <taxon>Herpotrichiellaceae</taxon>
        <taxon>Exophiala</taxon>
    </lineage>
</organism>
<evidence type="ECO:0000313" key="3">
    <source>
        <dbReference type="Proteomes" id="UP000054342"/>
    </source>
</evidence>
<feature type="compositionally biased region" description="Basic and acidic residues" evidence="1">
    <location>
        <begin position="79"/>
        <end position="97"/>
    </location>
</feature>
<keyword evidence="3" id="KW-1185">Reference proteome</keyword>
<feature type="region of interest" description="Disordered" evidence="1">
    <location>
        <begin position="1"/>
        <end position="107"/>
    </location>
</feature>
<evidence type="ECO:0000313" key="2">
    <source>
        <dbReference type="EMBL" id="KIW60943.1"/>
    </source>
</evidence>
<dbReference type="Proteomes" id="UP000054342">
    <property type="component" value="Unassembled WGS sequence"/>
</dbReference>
<feature type="compositionally biased region" description="Basic and acidic residues" evidence="1">
    <location>
        <begin position="234"/>
        <end position="248"/>
    </location>
</feature>
<feature type="compositionally biased region" description="Pro residues" evidence="1">
    <location>
        <begin position="289"/>
        <end position="298"/>
    </location>
</feature>
<protein>
    <submittedName>
        <fullName evidence="2">Uncharacterized protein</fullName>
    </submittedName>
</protein>
<feature type="compositionally biased region" description="Pro residues" evidence="1">
    <location>
        <begin position="28"/>
        <end position="37"/>
    </location>
</feature>
<evidence type="ECO:0000256" key="1">
    <source>
        <dbReference type="SAM" id="MobiDB-lite"/>
    </source>
</evidence>
<dbReference type="GeneID" id="25323028"/>
<feature type="compositionally biased region" description="Gly residues" evidence="1">
    <location>
        <begin position="300"/>
        <end position="314"/>
    </location>
</feature>
<gene>
    <name evidence="2" type="ORF">PV05_01120</name>
</gene>
<name>A0A0D2EYY7_9EURO</name>
<proteinExistence type="predicted"/>
<feature type="compositionally biased region" description="Polar residues" evidence="1">
    <location>
        <begin position="134"/>
        <end position="146"/>
    </location>
</feature>
<dbReference type="AlphaFoldDB" id="A0A0D2EYY7"/>
<feature type="compositionally biased region" description="Gly residues" evidence="1">
    <location>
        <begin position="1"/>
        <end position="16"/>
    </location>
</feature>
<dbReference type="EMBL" id="KN847317">
    <property type="protein sequence ID" value="KIW60943.1"/>
    <property type="molecule type" value="Genomic_DNA"/>
</dbReference>
<sequence length="326" mass="34962">MSGPYGNGRSGRGDGLQPGYNTPFGRGGPPPDQPSQPRPGQGGQNRGPWEPDTRGQHYARSTVPAPESQYPGSYGQFREGMRIRADPQHPEQIKDPFSHGGTEESEMTTNALSMVARQHAMDSHFRPQVLAMNRNANDLGTTTGDSSYAPGASRIQEATDPRYPAQSSRQGVQARQGLDPGASRYRDYPGFPRTDGATGQPTDVPSRYGQMTDPSDPSGSGGAGGSSSRGRLSRGGDGRGPTYDDGRGGKYSTRASRHDIQRGNPNPRHKYTTRDGRTRSVGPHMRPDMMPPPPPLPPKGTGGMGRYQGGGGEHGAPPPEERLFFR</sequence>
<accession>A0A0D2EYY7</accession>
<dbReference type="HOGENOM" id="CLU_852674_0_0_1"/>
<feature type="region of interest" description="Disordered" evidence="1">
    <location>
        <begin position="128"/>
        <end position="326"/>
    </location>
</feature>